<evidence type="ECO:0000313" key="1">
    <source>
        <dbReference type="EMBL" id="EDQ49121.1"/>
    </source>
</evidence>
<proteinExistence type="predicted"/>
<dbReference type="AlphaFoldDB" id="A9U5D3"/>
<protein>
    <submittedName>
        <fullName evidence="1">Predicted protein</fullName>
    </submittedName>
</protein>
<dbReference type="EMBL" id="DS545480">
    <property type="protein sequence ID" value="EDQ49121.1"/>
    <property type="molecule type" value="Genomic_DNA"/>
</dbReference>
<reference evidence="1" key="1">
    <citation type="journal article" date="2008" name="Science">
        <title>The Physcomitrella genome reveals evolutionary insights into the conquest of land by plants.</title>
        <authorList>
            <person name="Rensing S."/>
            <person name="Lang D."/>
            <person name="Zimmer A."/>
            <person name="Terry A."/>
            <person name="Salamov A."/>
            <person name="Shapiro H."/>
            <person name="Nishiyama T."/>
            <person name="Perroud P.-F."/>
            <person name="Lindquist E."/>
            <person name="Kamisugi Y."/>
            <person name="Tanahashi T."/>
            <person name="Sakakibara K."/>
            <person name="Fujita T."/>
            <person name="Oishi K."/>
            <person name="Shin-I T."/>
            <person name="Kuroki Y."/>
            <person name="Toyoda A."/>
            <person name="Suzuki Y."/>
            <person name="Hashimoto A."/>
            <person name="Yamaguchi K."/>
            <person name="Sugano A."/>
            <person name="Kohara Y."/>
            <person name="Fujiyama A."/>
            <person name="Anterola A."/>
            <person name="Aoki S."/>
            <person name="Ashton N."/>
            <person name="Barbazuk W.B."/>
            <person name="Barker E."/>
            <person name="Bennetzen J."/>
            <person name="Bezanilla M."/>
            <person name="Blankenship R."/>
            <person name="Cho S.H."/>
            <person name="Dutcher S."/>
            <person name="Estelle M."/>
            <person name="Fawcett J.A."/>
            <person name="Gundlach H."/>
            <person name="Hanada K."/>
            <person name="Heyl A."/>
            <person name="Hicks K.A."/>
            <person name="Hugh J."/>
            <person name="Lohr M."/>
            <person name="Mayer K."/>
            <person name="Melkozernov A."/>
            <person name="Murata T."/>
            <person name="Nelson D."/>
            <person name="Pils B."/>
            <person name="Prigge M."/>
            <person name="Reiss B."/>
            <person name="Renner T."/>
            <person name="Rombauts S."/>
            <person name="Rushton P."/>
            <person name="Sanderfoot A."/>
            <person name="Schween G."/>
            <person name="Shiu S.-H."/>
            <person name="Stueber K."/>
            <person name="Theodoulou F.L."/>
            <person name="Tu H."/>
            <person name="Van de Peer Y."/>
            <person name="Verrier P.J."/>
            <person name="Waters E."/>
            <person name="Wood A."/>
            <person name="Yang L."/>
            <person name="Cove D."/>
            <person name="Cuming A."/>
            <person name="Hasebe M."/>
            <person name="Lucas S."/>
            <person name="Mishler D.B."/>
            <person name="Reski R."/>
            <person name="Grigoriev I."/>
            <person name="Quatrano R.S."/>
            <person name="Boore J.L."/>
        </authorList>
    </citation>
    <scope>NUCLEOTIDE SEQUENCE [LARGE SCALE GENOMIC DNA]</scope>
</reference>
<organism>
    <name type="scientific">Physcomitrium patens</name>
    <name type="common">Spreading-leaved earth moss</name>
    <name type="synonym">Physcomitrella patens</name>
    <dbReference type="NCBI Taxonomy" id="3218"/>
    <lineage>
        <taxon>Eukaryota</taxon>
        <taxon>Viridiplantae</taxon>
        <taxon>Streptophyta</taxon>
        <taxon>Embryophyta</taxon>
        <taxon>Bryophyta</taxon>
        <taxon>Bryophytina</taxon>
        <taxon>Bryopsida</taxon>
        <taxon>Funariidae</taxon>
        <taxon>Funariales</taxon>
        <taxon>Funariaceae</taxon>
        <taxon>Physcomitrium</taxon>
    </lineage>
</organism>
<name>A9U5D3_PHYPA</name>
<gene>
    <name evidence="1" type="ORF">PHYPADRAFT_102594</name>
</gene>
<accession>A9U5D3</accession>
<sequence>MNTISSSGVSIALFVFHVEQTLSQRADVLRVKAKQMIEARRRSGWPLLQKKITSLALYYICFTWWSAPMLKKLQLIDFYGRSPWISNCAIGACVKLLKVKLSHCSSSTDCKKYRVVRHPLISVTASSADVQCLIEHIWAHFTKKVIASTASSLHQNIVTASTCETCPIRYWPTENTFLHTRILLDENERLSGVHFYETEMAGQSKLPINFSMEQAAHRSKTSTKFPAGEYGHLPLHLHKHGMTFNQEPCLINDEMMGTETEVRFLKSKEGMILKETPIAEALERETGIRTHNNNNNKGIHPSLHHRWSSVVASNLVVHAPESIARALRPSASVCVCLRPTVVGHRIAVVLIFNRGG</sequence>